<dbReference type="InterPro" id="IPR020541">
    <property type="entry name" value="Chorismate_synthase_CS"/>
</dbReference>
<dbReference type="GO" id="GO:0009423">
    <property type="term" value="P:chorismate biosynthetic process"/>
    <property type="evidence" value="ECO:0007669"/>
    <property type="project" value="UniProtKB-UniPathway"/>
</dbReference>
<dbReference type="InterPro" id="IPR000453">
    <property type="entry name" value="Chorismate_synth"/>
</dbReference>
<dbReference type="GO" id="GO:0010181">
    <property type="term" value="F:FMN binding"/>
    <property type="evidence" value="ECO:0007669"/>
    <property type="project" value="TreeGrafter"/>
</dbReference>
<sequence>MSSIFGDRIKMTIFGESHGPAIGLVIDGLPAGVELNLDTINLEMARRAPGRSELSTARKEKDTYIIESGMFSGKTTGMPLCALIPNEDQHSKDYSILKNVMRPGHADYSGWIKYKGFNDYRGGGTFSGRLTAPLVFMGAVAKQILAARDIFIGAQITSVGGVEGTDFNPLGETAEVLLGLAKKNLPVLCSAYADAMISAIMAAKKGKDSVGGTVECMAIGVPAGLGEPYFDSVESRLAHVLFSVPAVKGVEFGKGFGFSTMLGSQANDAMYMSENTVKTKTNNNGGILGGITNGMPLLFKVGIKPTPSIALTQNTVDVSKGCNTTLEINGRHDPCIVQRAVPVIEAVTAWTILDLLLAANRS</sequence>
<gene>
    <name evidence="7" type="primary">aroC_11</name>
    <name evidence="7" type="ORF">SDC9_24803</name>
</gene>
<dbReference type="InterPro" id="IPR035904">
    <property type="entry name" value="Chorismate_synth_AroC_sf"/>
</dbReference>
<keyword evidence="5" id="KW-0057">Aromatic amino acid biosynthesis</keyword>
<evidence type="ECO:0000256" key="6">
    <source>
        <dbReference type="ARBA" id="ARBA00023239"/>
    </source>
</evidence>
<evidence type="ECO:0000313" key="7">
    <source>
        <dbReference type="EMBL" id="MPL78931.1"/>
    </source>
</evidence>
<dbReference type="HAMAP" id="MF_00300">
    <property type="entry name" value="Chorismate_synth"/>
    <property type="match status" value="1"/>
</dbReference>
<dbReference type="PIRSF" id="PIRSF001456">
    <property type="entry name" value="Chorismate_synth"/>
    <property type="match status" value="1"/>
</dbReference>
<organism evidence="7">
    <name type="scientific">bioreactor metagenome</name>
    <dbReference type="NCBI Taxonomy" id="1076179"/>
    <lineage>
        <taxon>unclassified sequences</taxon>
        <taxon>metagenomes</taxon>
        <taxon>ecological metagenomes</taxon>
    </lineage>
</organism>
<accession>A0A644UJ61</accession>
<dbReference type="CDD" id="cd07304">
    <property type="entry name" value="Chorismate_synthase"/>
    <property type="match status" value="1"/>
</dbReference>
<dbReference type="PANTHER" id="PTHR21085">
    <property type="entry name" value="CHORISMATE SYNTHASE"/>
    <property type="match status" value="1"/>
</dbReference>
<reference evidence="7" key="1">
    <citation type="submission" date="2019-08" db="EMBL/GenBank/DDBJ databases">
        <authorList>
            <person name="Kucharzyk K."/>
            <person name="Murdoch R.W."/>
            <person name="Higgins S."/>
            <person name="Loffler F."/>
        </authorList>
    </citation>
    <scope>NUCLEOTIDE SEQUENCE</scope>
</reference>
<keyword evidence="4" id="KW-0028">Amino-acid biosynthesis</keyword>
<comment type="caution">
    <text evidence="7">The sequence shown here is derived from an EMBL/GenBank/DDBJ whole genome shotgun (WGS) entry which is preliminary data.</text>
</comment>
<evidence type="ECO:0000256" key="4">
    <source>
        <dbReference type="ARBA" id="ARBA00022605"/>
    </source>
</evidence>
<dbReference type="EMBL" id="VSSQ01000121">
    <property type="protein sequence ID" value="MPL78931.1"/>
    <property type="molecule type" value="Genomic_DNA"/>
</dbReference>
<dbReference type="AlphaFoldDB" id="A0A644UJ61"/>
<dbReference type="SUPFAM" id="SSF103263">
    <property type="entry name" value="Chorismate synthase, AroC"/>
    <property type="match status" value="1"/>
</dbReference>
<dbReference type="UniPathway" id="UPA00053">
    <property type="reaction ID" value="UER00090"/>
</dbReference>
<dbReference type="PROSITE" id="PS00788">
    <property type="entry name" value="CHORISMATE_SYNTHASE_2"/>
    <property type="match status" value="1"/>
</dbReference>
<dbReference type="NCBIfam" id="NF003793">
    <property type="entry name" value="PRK05382.1"/>
    <property type="match status" value="1"/>
</dbReference>
<evidence type="ECO:0000256" key="1">
    <source>
        <dbReference type="ARBA" id="ARBA00005044"/>
    </source>
</evidence>
<dbReference type="PROSITE" id="PS00789">
    <property type="entry name" value="CHORISMATE_SYNTHASE_3"/>
    <property type="match status" value="1"/>
</dbReference>
<dbReference type="GO" id="GO:0009073">
    <property type="term" value="P:aromatic amino acid family biosynthetic process"/>
    <property type="evidence" value="ECO:0007669"/>
    <property type="project" value="UniProtKB-KW"/>
</dbReference>
<dbReference type="PROSITE" id="PS00787">
    <property type="entry name" value="CHORISMATE_SYNTHASE_1"/>
    <property type="match status" value="1"/>
</dbReference>
<comment type="pathway">
    <text evidence="1">Metabolic intermediate biosynthesis; chorismate biosynthesis; chorismate from D-erythrose 4-phosphate and phosphoenolpyruvate: step 7/7.</text>
</comment>
<dbReference type="EC" id="4.2.3.5" evidence="3"/>
<evidence type="ECO:0000256" key="5">
    <source>
        <dbReference type="ARBA" id="ARBA00023141"/>
    </source>
</evidence>
<dbReference type="PANTHER" id="PTHR21085:SF0">
    <property type="entry name" value="CHORISMATE SYNTHASE"/>
    <property type="match status" value="1"/>
</dbReference>
<dbReference type="GO" id="GO:0008652">
    <property type="term" value="P:amino acid biosynthetic process"/>
    <property type="evidence" value="ECO:0007669"/>
    <property type="project" value="UniProtKB-KW"/>
</dbReference>
<evidence type="ECO:0000256" key="3">
    <source>
        <dbReference type="ARBA" id="ARBA00013036"/>
    </source>
</evidence>
<dbReference type="GO" id="GO:0004107">
    <property type="term" value="F:chorismate synthase activity"/>
    <property type="evidence" value="ECO:0007669"/>
    <property type="project" value="UniProtKB-EC"/>
</dbReference>
<dbReference type="Gene3D" id="3.60.150.10">
    <property type="entry name" value="Chorismate synthase AroC"/>
    <property type="match status" value="1"/>
</dbReference>
<name>A0A644UJ61_9ZZZZ</name>
<proteinExistence type="inferred from homology"/>
<protein>
    <recommendedName>
        <fullName evidence="3">chorismate synthase</fullName>
        <ecNumber evidence="3">4.2.3.5</ecNumber>
    </recommendedName>
</protein>
<evidence type="ECO:0000256" key="2">
    <source>
        <dbReference type="ARBA" id="ARBA00008014"/>
    </source>
</evidence>
<keyword evidence="6 7" id="KW-0456">Lyase</keyword>
<dbReference type="NCBIfam" id="TIGR00033">
    <property type="entry name" value="aroC"/>
    <property type="match status" value="1"/>
</dbReference>
<comment type="similarity">
    <text evidence="2">Belongs to the chorismate synthase family.</text>
</comment>
<dbReference type="GO" id="GO:0005829">
    <property type="term" value="C:cytosol"/>
    <property type="evidence" value="ECO:0007669"/>
    <property type="project" value="TreeGrafter"/>
</dbReference>
<dbReference type="Pfam" id="PF01264">
    <property type="entry name" value="Chorismate_synt"/>
    <property type="match status" value="1"/>
</dbReference>